<keyword evidence="1" id="KW-0472">Membrane</keyword>
<gene>
    <name evidence="2" type="primary">UGT80B1</name>
    <name evidence="2" type="ORF">SNAT2548_LOCUS362</name>
</gene>
<evidence type="ECO:0000256" key="1">
    <source>
        <dbReference type="SAM" id="Phobius"/>
    </source>
</evidence>
<proteinExistence type="predicted"/>
<dbReference type="OrthoDB" id="427548at2759"/>
<dbReference type="InterPro" id="IPR035897">
    <property type="entry name" value="Toll_tir_struct_dom_sf"/>
</dbReference>
<feature type="transmembrane region" description="Helical" evidence="1">
    <location>
        <begin position="246"/>
        <end position="264"/>
    </location>
</feature>
<evidence type="ECO:0000313" key="2">
    <source>
        <dbReference type="EMBL" id="CAE6918068.1"/>
    </source>
</evidence>
<feature type="transmembrane region" description="Helical" evidence="1">
    <location>
        <begin position="418"/>
        <end position="441"/>
    </location>
</feature>
<evidence type="ECO:0000313" key="3">
    <source>
        <dbReference type="Proteomes" id="UP000604046"/>
    </source>
</evidence>
<keyword evidence="3" id="KW-1185">Reference proteome</keyword>
<name>A0A812GC69_9DINO</name>
<protein>
    <submittedName>
        <fullName evidence="2">UGT80B1 protein</fullName>
    </submittedName>
</protein>
<dbReference type="EMBL" id="CAJNDS010000016">
    <property type="protein sequence ID" value="CAE6918068.1"/>
    <property type="molecule type" value="Genomic_DNA"/>
</dbReference>
<organism evidence="2 3">
    <name type="scientific">Symbiodinium natans</name>
    <dbReference type="NCBI Taxonomy" id="878477"/>
    <lineage>
        <taxon>Eukaryota</taxon>
        <taxon>Sar</taxon>
        <taxon>Alveolata</taxon>
        <taxon>Dinophyceae</taxon>
        <taxon>Suessiales</taxon>
        <taxon>Symbiodiniaceae</taxon>
        <taxon>Symbiodinium</taxon>
    </lineage>
</organism>
<keyword evidence="1" id="KW-1133">Transmembrane helix</keyword>
<accession>A0A812GC69</accession>
<sequence length="482" mass="54710">MLGHPTLDDDSSEDMDAWFSNTVAMMKPTSPEILRATPAFETLRFLAQPLRARQGDFFGRSQVTTSIASFWSHSWHGSTWQKIAFLFFLNNGPAAAAVSSASAVLAGLLYCFRLLPSIFGHLGWCSIFATFTYVFTLFFWRRRQLVFLDRICISSDENLKAEAMLSLGAFLRHSDAMLVLWDPTFMDRLWCLLELAAFLHSRKEGSKIRLTIRPTVLGPCLQVTVFSLIVFNAVTTFAWVLIDSFWYFWLGVLLLSSVNFWLTAHMGREYCRSIEKVRDDIAFFSVDKLVSWCCCVGHKDPSSGMPVACDRTIIFHCMQIWFGTVEAFEHRVRSDVLRILVDQLSNQVLSYGQLVTVTVPITWGYLDVVFDHFLVGEYAEGVHSLMRGLTYGLAMSPSMILLMFRLAYYLRRKRSLHLLDWLVSSLVILCGLCLFVCFVAWDLSTFTVLLPEAPIVAGLLFSVPTVAVALLVWRVVPKVKLL</sequence>
<feature type="transmembrane region" description="Helical" evidence="1">
    <location>
        <begin position="121"/>
        <end position="140"/>
    </location>
</feature>
<comment type="caution">
    <text evidence="2">The sequence shown here is derived from an EMBL/GenBank/DDBJ whole genome shotgun (WGS) entry which is preliminary data.</text>
</comment>
<feature type="transmembrane region" description="Helical" evidence="1">
    <location>
        <begin position="453"/>
        <end position="476"/>
    </location>
</feature>
<keyword evidence="1" id="KW-0812">Transmembrane</keyword>
<dbReference type="Gene3D" id="3.40.50.10140">
    <property type="entry name" value="Toll/interleukin-1 receptor homology (TIR) domain"/>
    <property type="match status" value="1"/>
</dbReference>
<feature type="transmembrane region" description="Helical" evidence="1">
    <location>
        <begin position="216"/>
        <end position="240"/>
    </location>
</feature>
<feature type="transmembrane region" description="Helical" evidence="1">
    <location>
        <begin position="386"/>
        <end position="406"/>
    </location>
</feature>
<reference evidence="2" key="1">
    <citation type="submission" date="2021-02" db="EMBL/GenBank/DDBJ databases">
        <authorList>
            <person name="Dougan E. K."/>
            <person name="Rhodes N."/>
            <person name="Thang M."/>
            <person name="Chan C."/>
        </authorList>
    </citation>
    <scope>NUCLEOTIDE SEQUENCE</scope>
</reference>
<feature type="transmembrane region" description="Helical" evidence="1">
    <location>
        <begin position="348"/>
        <end position="366"/>
    </location>
</feature>
<feature type="transmembrane region" description="Helical" evidence="1">
    <location>
        <begin position="94"/>
        <end position="115"/>
    </location>
</feature>
<dbReference type="Proteomes" id="UP000604046">
    <property type="component" value="Unassembled WGS sequence"/>
</dbReference>
<dbReference type="AlphaFoldDB" id="A0A812GC69"/>